<keyword evidence="7 10" id="KW-0283">Flagellar rotation</keyword>
<evidence type="ECO:0000256" key="1">
    <source>
        <dbReference type="ARBA" id="ARBA00002254"/>
    </source>
</evidence>
<sequence length="151" mass="16721">MKKSVVIVSLILLLVLTGLGGWWFFAARQSPEAAGGLSKLFESAPPQASFIDVKDLIITLQGENGRERYLLLDLVLVVRGEEQAARAMAFEPAVRSATVGLLNNQPYAALRARQIPELHDQLLKKYREDAARLGVTPLPFEDVMISKMVFQ</sequence>
<evidence type="ECO:0000256" key="8">
    <source>
        <dbReference type="ARBA" id="ARBA00022989"/>
    </source>
</evidence>
<dbReference type="OrthoDB" id="6555669at2"/>
<keyword evidence="5 10" id="KW-0145">Chemotaxis</keyword>
<dbReference type="GO" id="GO:0005886">
    <property type="term" value="C:plasma membrane"/>
    <property type="evidence" value="ECO:0007669"/>
    <property type="project" value="UniProtKB-SubCell"/>
</dbReference>
<comment type="function">
    <text evidence="1 10">Controls the rotational direction of flagella during chemotaxis.</text>
</comment>
<evidence type="ECO:0000256" key="7">
    <source>
        <dbReference type="ARBA" id="ARBA00022779"/>
    </source>
</evidence>
<comment type="similarity">
    <text evidence="3 10">Belongs to the FliL family.</text>
</comment>
<comment type="caution">
    <text evidence="11">The sequence shown here is derived from an EMBL/GenBank/DDBJ whole genome shotgun (WGS) entry which is preliminary data.</text>
</comment>
<name>A0A085JKL2_9GAMM</name>
<gene>
    <name evidence="11" type="ORF">GTPT_0947</name>
</gene>
<keyword evidence="12" id="KW-1185">Reference proteome</keyword>
<evidence type="ECO:0000256" key="6">
    <source>
        <dbReference type="ARBA" id="ARBA00022692"/>
    </source>
</evidence>
<dbReference type="GO" id="GO:0071973">
    <property type="term" value="P:bacterial-type flagellum-dependent cell motility"/>
    <property type="evidence" value="ECO:0007669"/>
    <property type="project" value="InterPro"/>
</dbReference>
<dbReference type="GO" id="GO:0009425">
    <property type="term" value="C:bacterial-type flagellum basal body"/>
    <property type="evidence" value="ECO:0007669"/>
    <property type="project" value="InterPro"/>
</dbReference>
<evidence type="ECO:0000256" key="5">
    <source>
        <dbReference type="ARBA" id="ARBA00022500"/>
    </source>
</evidence>
<keyword evidence="4" id="KW-1003">Cell membrane</keyword>
<evidence type="ECO:0000256" key="10">
    <source>
        <dbReference type="RuleBase" id="RU364125"/>
    </source>
</evidence>
<dbReference type="AlphaFoldDB" id="A0A085JKL2"/>
<dbReference type="EMBL" id="JMPR01000018">
    <property type="protein sequence ID" value="KFD21008.1"/>
    <property type="molecule type" value="Genomic_DNA"/>
</dbReference>
<evidence type="ECO:0000313" key="12">
    <source>
        <dbReference type="Proteomes" id="UP000028602"/>
    </source>
</evidence>
<protein>
    <recommendedName>
        <fullName evidence="10">Flagellar protein FliL</fullName>
    </recommendedName>
</protein>
<dbReference type="Pfam" id="PF03748">
    <property type="entry name" value="FliL"/>
    <property type="match status" value="1"/>
</dbReference>
<keyword evidence="6" id="KW-0812">Transmembrane</keyword>
<evidence type="ECO:0000256" key="3">
    <source>
        <dbReference type="ARBA" id="ARBA00008281"/>
    </source>
</evidence>
<dbReference type="Proteomes" id="UP000028602">
    <property type="component" value="Unassembled WGS sequence"/>
</dbReference>
<reference evidence="11 12" key="1">
    <citation type="submission" date="2014-05" db="EMBL/GenBank/DDBJ databases">
        <title>ATOL: Assembling a taxonomically balanced genome-scale reconstruction of the evolutionary history of the Enterobacteriaceae.</title>
        <authorList>
            <person name="Plunkett G.III."/>
            <person name="Neeno-Eckwall E.C."/>
            <person name="Glasner J.D."/>
            <person name="Perna N.T."/>
        </authorList>
    </citation>
    <scope>NUCLEOTIDE SEQUENCE [LARGE SCALE GENOMIC DNA]</scope>
    <source>
        <strain evidence="11 12">ATCC 33301</strain>
    </source>
</reference>
<dbReference type="GO" id="GO:0006935">
    <property type="term" value="P:chemotaxis"/>
    <property type="evidence" value="ECO:0007669"/>
    <property type="project" value="UniProtKB-KW"/>
</dbReference>
<evidence type="ECO:0000256" key="4">
    <source>
        <dbReference type="ARBA" id="ARBA00022475"/>
    </source>
</evidence>
<evidence type="ECO:0000256" key="2">
    <source>
        <dbReference type="ARBA" id="ARBA00004162"/>
    </source>
</evidence>
<organism evidence="11 12">
    <name type="scientific">Tatumella ptyseos ATCC 33301</name>
    <dbReference type="NCBI Taxonomy" id="1005995"/>
    <lineage>
        <taxon>Bacteria</taxon>
        <taxon>Pseudomonadati</taxon>
        <taxon>Pseudomonadota</taxon>
        <taxon>Gammaproteobacteria</taxon>
        <taxon>Enterobacterales</taxon>
        <taxon>Erwiniaceae</taxon>
        <taxon>Tatumella</taxon>
    </lineage>
</organism>
<comment type="subcellular location">
    <subcellularLocation>
        <location evidence="10">Cell inner membrane</location>
    </subcellularLocation>
    <subcellularLocation>
        <location evidence="2">Cell membrane</location>
        <topology evidence="2">Single-pass membrane protein</topology>
    </subcellularLocation>
</comment>
<keyword evidence="8" id="KW-1133">Transmembrane helix</keyword>
<keyword evidence="10" id="KW-0997">Cell inner membrane</keyword>
<evidence type="ECO:0000313" key="11">
    <source>
        <dbReference type="EMBL" id="KFD21008.1"/>
    </source>
</evidence>
<accession>A0A085JKL2</accession>
<dbReference type="InterPro" id="IPR005503">
    <property type="entry name" value="FliL"/>
</dbReference>
<dbReference type="eggNOG" id="COG1580">
    <property type="taxonomic scope" value="Bacteria"/>
</dbReference>
<evidence type="ECO:0000256" key="9">
    <source>
        <dbReference type="ARBA" id="ARBA00023136"/>
    </source>
</evidence>
<keyword evidence="9 10" id="KW-0472">Membrane</keyword>
<proteinExistence type="inferred from homology"/>